<accession>A0A3Q3FDC3</accession>
<evidence type="ECO:0000256" key="2">
    <source>
        <dbReference type="ARBA" id="ARBA00006871"/>
    </source>
</evidence>
<name>A0A3Q3FDC3_9LABR</name>
<dbReference type="Ensembl" id="ENSLBET00000018205.1">
    <property type="protein sequence ID" value="ENSLBEP00000017238.1"/>
    <property type="gene ID" value="ENSLBEG00000013275.1"/>
</dbReference>
<dbReference type="GO" id="GO:0030141">
    <property type="term" value="C:secretory granule"/>
    <property type="evidence" value="ECO:0007669"/>
    <property type="project" value="TreeGrafter"/>
</dbReference>
<keyword evidence="5" id="KW-0527">Neuropeptide</keyword>
<evidence type="ECO:0000313" key="10">
    <source>
        <dbReference type="Proteomes" id="UP000261660"/>
    </source>
</evidence>
<organism evidence="9 10">
    <name type="scientific">Labrus bergylta</name>
    <name type="common">ballan wrasse</name>
    <dbReference type="NCBI Taxonomy" id="56723"/>
    <lineage>
        <taxon>Eukaryota</taxon>
        <taxon>Metazoa</taxon>
        <taxon>Chordata</taxon>
        <taxon>Craniata</taxon>
        <taxon>Vertebrata</taxon>
        <taxon>Euteleostomi</taxon>
        <taxon>Actinopterygii</taxon>
        <taxon>Neopterygii</taxon>
        <taxon>Teleostei</taxon>
        <taxon>Neoteleostei</taxon>
        <taxon>Acanthomorphata</taxon>
        <taxon>Eupercaria</taxon>
        <taxon>Labriformes</taxon>
        <taxon>Labridae</taxon>
        <taxon>Labrus</taxon>
    </lineage>
</organism>
<dbReference type="GO" id="GO:0005615">
    <property type="term" value="C:extracellular space"/>
    <property type="evidence" value="ECO:0007669"/>
    <property type="project" value="TreeGrafter"/>
</dbReference>
<evidence type="ECO:0000256" key="3">
    <source>
        <dbReference type="ARBA" id="ARBA00022525"/>
    </source>
</evidence>
<dbReference type="GO" id="GO:0005184">
    <property type="term" value="F:neuropeptide hormone activity"/>
    <property type="evidence" value="ECO:0007669"/>
    <property type="project" value="TreeGrafter"/>
</dbReference>
<reference evidence="9" key="1">
    <citation type="submission" date="2025-08" db="UniProtKB">
        <authorList>
            <consortium name="Ensembl"/>
        </authorList>
    </citation>
    <scope>IDENTIFICATION</scope>
</reference>
<dbReference type="Proteomes" id="UP000261660">
    <property type="component" value="Unplaced"/>
</dbReference>
<dbReference type="AlphaFoldDB" id="A0A3Q3FDC3"/>
<dbReference type="GO" id="GO:0007218">
    <property type="term" value="P:neuropeptide signaling pathway"/>
    <property type="evidence" value="ECO:0007669"/>
    <property type="project" value="UniProtKB-KW"/>
</dbReference>
<keyword evidence="4" id="KW-0372">Hormone</keyword>
<dbReference type="PROSITE" id="PS00861">
    <property type="entry name" value="GALANIN"/>
    <property type="match status" value="1"/>
</dbReference>
<evidence type="ECO:0000256" key="4">
    <source>
        <dbReference type="ARBA" id="ARBA00022702"/>
    </source>
</evidence>
<evidence type="ECO:0000259" key="8">
    <source>
        <dbReference type="PROSITE" id="PS00861"/>
    </source>
</evidence>
<feature type="chain" id="PRO_5018650362" description="Galanin domain-containing protein" evidence="7">
    <location>
        <begin position="20"/>
        <end position="156"/>
    </location>
</feature>
<dbReference type="Pfam" id="PF01296">
    <property type="entry name" value="Galanin"/>
    <property type="match status" value="1"/>
</dbReference>
<feature type="signal peptide" evidence="7">
    <location>
        <begin position="1"/>
        <end position="19"/>
    </location>
</feature>
<evidence type="ECO:0000256" key="1">
    <source>
        <dbReference type="ARBA" id="ARBA00004613"/>
    </source>
</evidence>
<comment type="subcellular location">
    <subcellularLocation>
        <location evidence="1">Secreted</location>
    </subcellularLocation>
</comment>
<dbReference type="GeneTree" id="ENSGT01000000216695"/>
<reference evidence="9" key="2">
    <citation type="submission" date="2025-09" db="UniProtKB">
        <authorList>
            <consortium name="Ensembl"/>
        </authorList>
    </citation>
    <scope>IDENTIFICATION</scope>
</reference>
<dbReference type="PANTHER" id="PTHR16839:SF1">
    <property type="entry name" value="GALANIN PEPTIDES"/>
    <property type="match status" value="1"/>
</dbReference>
<sequence>MQRCFGFVCVSLIFCAALSETIGLVIAAKEKRGWTLNSAGYLLGPQRTKDTELLESQGDGVITFMSTNSVCVESEQSAVTDVEQLKRMSPDELEILNGMSEEPSPTPSPSDAERVSESAPADLERSHDTTKTDNQDQMDWSSVEKVRATRMCGRTL</sequence>
<feature type="domain" description="Galanin" evidence="8">
    <location>
        <begin position="33"/>
        <end position="45"/>
    </location>
</feature>
<dbReference type="InParanoid" id="A0A3Q3FDC3"/>
<dbReference type="InterPro" id="IPR008174">
    <property type="entry name" value="Galanin"/>
</dbReference>
<evidence type="ECO:0000256" key="6">
    <source>
        <dbReference type="SAM" id="MobiDB-lite"/>
    </source>
</evidence>
<dbReference type="STRING" id="56723.ENSLBEP00000017238"/>
<proteinExistence type="inferred from homology"/>
<feature type="region of interest" description="Disordered" evidence="6">
    <location>
        <begin position="81"/>
        <end position="156"/>
    </location>
</feature>
<keyword evidence="10" id="KW-1185">Reference proteome</keyword>
<evidence type="ECO:0000256" key="7">
    <source>
        <dbReference type="SAM" id="SignalP"/>
    </source>
</evidence>
<keyword evidence="3" id="KW-0964">Secreted</keyword>
<dbReference type="PANTHER" id="PTHR16839">
    <property type="entry name" value="GALANIN"/>
    <property type="match status" value="1"/>
</dbReference>
<protein>
    <recommendedName>
        <fullName evidence="8">Galanin domain-containing protein</fullName>
    </recommendedName>
</protein>
<evidence type="ECO:0000313" key="9">
    <source>
        <dbReference type="Ensembl" id="ENSLBEP00000017238.1"/>
    </source>
</evidence>
<dbReference type="GO" id="GO:0031763">
    <property type="term" value="F:galanin receptor binding"/>
    <property type="evidence" value="ECO:0007669"/>
    <property type="project" value="TreeGrafter"/>
</dbReference>
<evidence type="ECO:0000256" key="5">
    <source>
        <dbReference type="ARBA" id="ARBA00023320"/>
    </source>
</evidence>
<dbReference type="InterPro" id="IPR008175">
    <property type="entry name" value="Galanin_pre"/>
</dbReference>
<keyword evidence="7" id="KW-0732">Signal</keyword>
<comment type="similarity">
    <text evidence="2">Belongs to the galanin family.</text>
</comment>
<feature type="compositionally biased region" description="Basic and acidic residues" evidence="6">
    <location>
        <begin position="111"/>
        <end position="134"/>
    </location>
</feature>